<evidence type="ECO:0000256" key="1">
    <source>
        <dbReference type="SAM" id="MobiDB-lite"/>
    </source>
</evidence>
<organism evidence="2 3">
    <name type="scientific">Exserohilum turcicum (strain 28A)</name>
    <name type="common">Northern leaf blight fungus</name>
    <name type="synonym">Setosphaeria turcica</name>
    <dbReference type="NCBI Taxonomy" id="671987"/>
    <lineage>
        <taxon>Eukaryota</taxon>
        <taxon>Fungi</taxon>
        <taxon>Dikarya</taxon>
        <taxon>Ascomycota</taxon>
        <taxon>Pezizomycotina</taxon>
        <taxon>Dothideomycetes</taxon>
        <taxon>Pleosporomycetidae</taxon>
        <taxon>Pleosporales</taxon>
        <taxon>Pleosporineae</taxon>
        <taxon>Pleosporaceae</taxon>
        <taxon>Exserohilum</taxon>
    </lineage>
</organism>
<dbReference type="RefSeq" id="XP_008022917.1">
    <property type="nucleotide sequence ID" value="XM_008024726.1"/>
</dbReference>
<evidence type="ECO:0000313" key="2">
    <source>
        <dbReference type="EMBL" id="EOA89286.1"/>
    </source>
</evidence>
<sequence>MSVFLRFRSVAVGSAAGTPSAESYMYRVIGANARCTGSSVRTLHAHYMHTRSAQTSPRPRQHQTRQTRSDQTDPNLDISHKVKTTPPITKQHTTLRTIIPTTNLSLKHPVPLITIPILLDRTKTTHLSMYISAARTQRRIPHVLAEAAVSNAAAAVADRQPQRGISVEARGKRSLNRATTRKVSAYQQKSLVLLDLALFYTYIHLHSMYVSIAILNPRSSVDTATSQLHGILLLLVLIHST</sequence>
<dbReference type="HOGENOM" id="CLU_1152359_0_0_1"/>
<feature type="region of interest" description="Disordered" evidence="1">
    <location>
        <begin position="49"/>
        <end position="82"/>
    </location>
</feature>
<accession>R0IXI2</accession>
<evidence type="ECO:0000313" key="3">
    <source>
        <dbReference type="Proteomes" id="UP000016935"/>
    </source>
</evidence>
<dbReference type="GeneID" id="19404294"/>
<reference evidence="2 3" key="2">
    <citation type="journal article" date="2013" name="PLoS Genet.">
        <title>Comparative genome structure, secondary metabolite, and effector coding capacity across Cochliobolus pathogens.</title>
        <authorList>
            <person name="Condon B.J."/>
            <person name="Leng Y."/>
            <person name="Wu D."/>
            <person name="Bushley K.E."/>
            <person name="Ohm R.A."/>
            <person name="Otillar R."/>
            <person name="Martin J."/>
            <person name="Schackwitz W."/>
            <person name="Grimwood J."/>
            <person name="MohdZainudin N."/>
            <person name="Xue C."/>
            <person name="Wang R."/>
            <person name="Manning V.A."/>
            <person name="Dhillon B."/>
            <person name="Tu Z.J."/>
            <person name="Steffenson B.J."/>
            <person name="Salamov A."/>
            <person name="Sun H."/>
            <person name="Lowry S."/>
            <person name="LaButti K."/>
            <person name="Han J."/>
            <person name="Copeland A."/>
            <person name="Lindquist E."/>
            <person name="Barry K."/>
            <person name="Schmutz J."/>
            <person name="Baker S.E."/>
            <person name="Ciuffetti L.M."/>
            <person name="Grigoriev I.V."/>
            <person name="Zhong S."/>
            <person name="Turgeon B.G."/>
        </authorList>
    </citation>
    <scope>NUCLEOTIDE SEQUENCE [LARGE SCALE GENOMIC DNA]</scope>
    <source>
        <strain evidence="3">28A</strain>
    </source>
</reference>
<keyword evidence="3" id="KW-1185">Reference proteome</keyword>
<gene>
    <name evidence="2" type="ORF">SETTUDRAFT_37805</name>
</gene>
<dbReference type="AlphaFoldDB" id="R0IXI2"/>
<proteinExistence type="predicted"/>
<reference evidence="2 3" key="1">
    <citation type="journal article" date="2012" name="PLoS Pathog.">
        <title>Diverse lifestyles and strategies of plant pathogenesis encoded in the genomes of eighteen Dothideomycetes fungi.</title>
        <authorList>
            <person name="Ohm R.A."/>
            <person name="Feau N."/>
            <person name="Henrissat B."/>
            <person name="Schoch C.L."/>
            <person name="Horwitz B.A."/>
            <person name="Barry K.W."/>
            <person name="Condon B.J."/>
            <person name="Copeland A.C."/>
            <person name="Dhillon B."/>
            <person name="Glaser F."/>
            <person name="Hesse C.N."/>
            <person name="Kosti I."/>
            <person name="LaButti K."/>
            <person name="Lindquist E.A."/>
            <person name="Lucas S."/>
            <person name="Salamov A.A."/>
            <person name="Bradshaw R.E."/>
            <person name="Ciuffetti L."/>
            <person name="Hamelin R.C."/>
            <person name="Kema G.H.J."/>
            <person name="Lawrence C."/>
            <person name="Scott J.A."/>
            <person name="Spatafora J.W."/>
            <person name="Turgeon B.G."/>
            <person name="de Wit P.J.G.M."/>
            <person name="Zhong S."/>
            <person name="Goodwin S.B."/>
            <person name="Grigoriev I.V."/>
        </authorList>
    </citation>
    <scope>NUCLEOTIDE SEQUENCE [LARGE SCALE GENOMIC DNA]</scope>
    <source>
        <strain evidence="3">28A</strain>
    </source>
</reference>
<protein>
    <submittedName>
        <fullName evidence="2">Uncharacterized protein</fullName>
    </submittedName>
</protein>
<name>R0IXI2_EXST2</name>
<dbReference type="Proteomes" id="UP000016935">
    <property type="component" value="Unassembled WGS sequence"/>
</dbReference>
<dbReference type="EMBL" id="KB908515">
    <property type="protein sequence ID" value="EOA89286.1"/>
    <property type="molecule type" value="Genomic_DNA"/>
</dbReference>